<dbReference type="PANTHER" id="PTHR43574">
    <property type="entry name" value="EPIMERASE-RELATED"/>
    <property type="match status" value="1"/>
</dbReference>
<dbReference type="InterPro" id="IPR036291">
    <property type="entry name" value="NAD(P)-bd_dom_sf"/>
</dbReference>
<gene>
    <name evidence="7" type="ORF">IZO911_LOCUS10774</name>
    <name evidence="8" type="ORF">KXQ929_LOCUS5214</name>
</gene>
<dbReference type="Gene3D" id="3.40.50.720">
    <property type="entry name" value="NAD(P)-binding Rossmann-like Domain"/>
    <property type="match status" value="3"/>
</dbReference>
<evidence type="ECO:0000256" key="2">
    <source>
        <dbReference type="ARBA" id="ARBA00015132"/>
    </source>
</evidence>
<dbReference type="InterPro" id="IPR008927">
    <property type="entry name" value="6-PGluconate_DH-like_C_sf"/>
</dbReference>
<protein>
    <recommendedName>
        <fullName evidence="2">UDP-glucose 6-dehydrogenase</fullName>
    </recommendedName>
</protein>
<organism evidence="7 9">
    <name type="scientific">Adineta steineri</name>
    <dbReference type="NCBI Taxonomy" id="433720"/>
    <lineage>
        <taxon>Eukaryota</taxon>
        <taxon>Metazoa</taxon>
        <taxon>Spiralia</taxon>
        <taxon>Gnathifera</taxon>
        <taxon>Rotifera</taxon>
        <taxon>Eurotatoria</taxon>
        <taxon>Bdelloidea</taxon>
        <taxon>Adinetida</taxon>
        <taxon>Adinetidae</taxon>
        <taxon>Adineta</taxon>
    </lineage>
</organism>
<sequence>MISTNSSNITDTNLRISVIGLDRLGSSMVAVFAAKGYHVIGLDINNQLVDALQRGEVSVHEPQLQEMIDQYKTNIETTMDYYKAISETDMTMIAVPTLLNSNTGCFSNDKVLVAIKEIGNVIKTCNKYHQVIILSTVMPTSSGGIIRSVLESSSGRKVGCLDSEIGLAYNPVFTISGQIITNMLNPEFILIGESDKRIGDALKEFYLKIVTKPSLSIHRMNLINAEITKLAINTYMTTSITYANMISELCENFSEADSEIVCAAIDCNFPIANKYLKSALTCGRPWFTKDSDALVTLAKSVRANPLLVEATDQLNNYQMKRLVNICEQLTELRSDGTLYIKPKVGILGLPYISDTSIAERSTTCILANELINNYDVCVYEMLSMSFASHIYDQRVQLINSIDTLLYEEHIDILLIMAISNHWNNIMFNRIEKKPLYIVDCWRLLDKEKIEKTYHHIRIISLGNGDSMMELKQRKNLDEKYERKLNEYSINICSQLCILVAGGAGFIGSHLARRLLKEGHYVICADWKKNEYFPENEFCNRFLHMDLRTLHNCLIATKDCDWVFNLSADMGGMGFIQSNNSVILFNNTMISFNMIEAARQNGVQRFFYASSACVYPENIQAEENIEALREEQAWPAKPQDAYGLEKLVSEELAIHYAKDFQKMETRIGRFHNIYGPFGQWKGGKEKAPAAFCRKVLVAHEGENHGVVTVWGDGKQTRSFCYIDDCIDGIIRLMQSDYTLPLNIGSNEMVSVNDMIDIICQIEQISITLKHISGPEGVRGRNSDNTLVDKVLQWSPSITLSDGLKSTYKFIKNELELEKKNGMNISSDDNYPYPGLRHLRTNFKCQIAIAQLLNKTMVFPKSVGIPTFHSQSLLYPIQNKFITISTESIINVKLLSLYFDVVSYHDVALNQNNSVICSFQTLPLVEKHRYCCWQELCAYNPPQFPTKYSIKHVEDNFYRHQQPTYLQDLAHKLISKIKSAFYTAIHIRRGDKLREPRYKNKLDYCTRPSWIREKLNSYGISHGSVYIATNEYQPHFFDSLTQWYTIYTITNFSIFINETIKQNPYALIIIDEIIYSNAKVKVSTFIEPYTNRSFCPFGRAGIQH</sequence>
<evidence type="ECO:0000259" key="4">
    <source>
        <dbReference type="Pfam" id="PF00984"/>
    </source>
</evidence>
<evidence type="ECO:0000313" key="8">
    <source>
        <dbReference type="EMBL" id="CAF3602626.1"/>
    </source>
</evidence>
<dbReference type="Pfam" id="PF00984">
    <property type="entry name" value="UDPG_MGDP_dh"/>
    <property type="match status" value="1"/>
</dbReference>
<evidence type="ECO:0000259" key="5">
    <source>
        <dbReference type="Pfam" id="PF01370"/>
    </source>
</evidence>
<dbReference type="Pfam" id="PF01370">
    <property type="entry name" value="Epimerase"/>
    <property type="match status" value="1"/>
</dbReference>
<keyword evidence="3" id="KW-0520">NAD</keyword>
<dbReference type="EMBL" id="CAJOBB010000189">
    <property type="protein sequence ID" value="CAF3602626.1"/>
    <property type="molecule type" value="Genomic_DNA"/>
</dbReference>
<comment type="similarity">
    <text evidence="1">Belongs to the NAD(P)-dependent epimerase/dehydratase family.</text>
</comment>
<feature type="domain" description="UDP-glucose/GDP-mannose dehydrogenase N-terminal" evidence="6">
    <location>
        <begin position="15"/>
        <end position="204"/>
    </location>
</feature>
<dbReference type="NCBIfam" id="TIGR03026">
    <property type="entry name" value="NDP-sugDHase"/>
    <property type="match status" value="1"/>
</dbReference>
<dbReference type="Proteomes" id="UP000663868">
    <property type="component" value="Unassembled WGS sequence"/>
</dbReference>
<evidence type="ECO:0000313" key="9">
    <source>
        <dbReference type="Proteomes" id="UP000663860"/>
    </source>
</evidence>
<dbReference type="AlphaFoldDB" id="A0A813XPB5"/>
<dbReference type="GO" id="GO:0016628">
    <property type="term" value="F:oxidoreductase activity, acting on the CH-CH group of donors, NAD or NADP as acceptor"/>
    <property type="evidence" value="ECO:0007669"/>
    <property type="project" value="InterPro"/>
</dbReference>
<feature type="domain" description="NAD-dependent epimerase/dehydratase" evidence="5">
    <location>
        <begin position="497"/>
        <end position="734"/>
    </location>
</feature>
<feature type="domain" description="UDP-glucose/GDP-mannose dehydrogenase dimerisation" evidence="4">
    <location>
        <begin position="224"/>
        <end position="316"/>
    </location>
</feature>
<reference evidence="7" key="1">
    <citation type="submission" date="2021-02" db="EMBL/GenBank/DDBJ databases">
        <authorList>
            <person name="Nowell W R."/>
        </authorList>
    </citation>
    <scope>NUCLEOTIDE SEQUENCE</scope>
</reference>
<dbReference type="InterPro" id="IPR014026">
    <property type="entry name" value="UDP-Glc/GDP-Man_DH_dimer"/>
</dbReference>
<dbReference type="GO" id="GO:0051287">
    <property type="term" value="F:NAD binding"/>
    <property type="evidence" value="ECO:0007669"/>
    <property type="project" value="InterPro"/>
</dbReference>
<accession>A0A813XPB5</accession>
<dbReference type="InterPro" id="IPR001509">
    <property type="entry name" value="Epimerase_deHydtase"/>
</dbReference>
<evidence type="ECO:0000256" key="1">
    <source>
        <dbReference type="ARBA" id="ARBA00007637"/>
    </source>
</evidence>
<evidence type="ECO:0000259" key="6">
    <source>
        <dbReference type="Pfam" id="PF03721"/>
    </source>
</evidence>
<dbReference type="Gene3D" id="1.20.5.100">
    <property type="entry name" value="Cytochrome c1, transmembrane anchor, C-terminal"/>
    <property type="match status" value="1"/>
</dbReference>
<dbReference type="Proteomes" id="UP000663860">
    <property type="component" value="Unassembled WGS sequence"/>
</dbReference>
<dbReference type="InterPro" id="IPR028359">
    <property type="entry name" value="UDP_ManNAc/GlcNAc_DH"/>
</dbReference>
<comment type="caution">
    <text evidence="7">The sequence shown here is derived from an EMBL/GenBank/DDBJ whole genome shotgun (WGS) entry which is preliminary data.</text>
</comment>
<evidence type="ECO:0000313" key="7">
    <source>
        <dbReference type="EMBL" id="CAF0873237.1"/>
    </source>
</evidence>
<dbReference type="GO" id="GO:0016616">
    <property type="term" value="F:oxidoreductase activity, acting on the CH-OH group of donors, NAD or NADP as acceptor"/>
    <property type="evidence" value="ECO:0007669"/>
    <property type="project" value="InterPro"/>
</dbReference>
<dbReference type="Gene3D" id="3.40.50.11350">
    <property type="match status" value="1"/>
</dbReference>
<dbReference type="Pfam" id="PF03721">
    <property type="entry name" value="UDPG_MGDP_dh_N"/>
    <property type="match status" value="1"/>
</dbReference>
<evidence type="ECO:0000256" key="3">
    <source>
        <dbReference type="ARBA" id="ARBA00023027"/>
    </source>
</evidence>
<dbReference type="SUPFAM" id="SSF48179">
    <property type="entry name" value="6-phosphogluconate dehydrogenase C-terminal domain-like"/>
    <property type="match status" value="1"/>
</dbReference>
<dbReference type="PIRSF" id="PIRSF000124">
    <property type="entry name" value="UDPglc_GDPman_dh"/>
    <property type="match status" value="1"/>
</dbReference>
<name>A0A813XPB5_9BILA</name>
<dbReference type="InterPro" id="IPR001732">
    <property type="entry name" value="UDP-Glc/GDP-Man_DH_N"/>
</dbReference>
<proteinExistence type="inferred from homology"/>
<dbReference type="SUPFAM" id="SSF51735">
    <property type="entry name" value="NAD(P)-binding Rossmann-fold domains"/>
    <property type="match status" value="2"/>
</dbReference>
<dbReference type="EMBL" id="CAJNOE010000079">
    <property type="protein sequence ID" value="CAF0873237.1"/>
    <property type="molecule type" value="Genomic_DNA"/>
</dbReference>
<dbReference type="Gene3D" id="3.90.25.10">
    <property type="entry name" value="UDP-galactose 4-epimerase, domain 1"/>
    <property type="match status" value="1"/>
</dbReference>
<dbReference type="GO" id="GO:0000271">
    <property type="term" value="P:polysaccharide biosynthetic process"/>
    <property type="evidence" value="ECO:0007669"/>
    <property type="project" value="InterPro"/>
</dbReference>
<dbReference type="InterPro" id="IPR017476">
    <property type="entry name" value="UDP-Glc/GDP-Man"/>
</dbReference>
<dbReference type="PIRSF" id="PIRSF500136">
    <property type="entry name" value="UDP_ManNAc_DH"/>
    <property type="match status" value="1"/>
</dbReference>